<organism evidence="1 2">
    <name type="scientific">Taibaiella lutea</name>
    <dbReference type="NCBI Taxonomy" id="2608001"/>
    <lineage>
        <taxon>Bacteria</taxon>
        <taxon>Pseudomonadati</taxon>
        <taxon>Bacteroidota</taxon>
        <taxon>Chitinophagia</taxon>
        <taxon>Chitinophagales</taxon>
        <taxon>Chitinophagaceae</taxon>
        <taxon>Taibaiella</taxon>
    </lineage>
</organism>
<protein>
    <submittedName>
        <fullName evidence="1">Uncharacterized protein</fullName>
    </submittedName>
</protein>
<accession>A0A5M6CCR5</accession>
<comment type="caution">
    <text evidence="1">The sequence shown here is derived from an EMBL/GenBank/DDBJ whole genome shotgun (WGS) entry which is preliminary data.</text>
</comment>
<evidence type="ECO:0000313" key="2">
    <source>
        <dbReference type="Proteomes" id="UP000323632"/>
    </source>
</evidence>
<keyword evidence="2" id="KW-1185">Reference proteome</keyword>
<sequence length="72" mass="7871">MKCCSLREGVGVSRLDARGCGMLSAFPDEMPEVTRGYQGFLIGSRSLREDTLLNISKYANKSPERATQISDG</sequence>
<proteinExistence type="predicted"/>
<dbReference type="EMBL" id="VWSH01000004">
    <property type="protein sequence ID" value="KAA5532250.1"/>
    <property type="molecule type" value="Genomic_DNA"/>
</dbReference>
<evidence type="ECO:0000313" key="1">
    <source>
        <dbReference type="EMBL" id="KAA5532250.1"/>
    </source>
</evidence>
<dbReference type="RefSeq" id="WP_150033752.1">
    <property type="nucleotide sequence ID" value="NZ_VWSH01000004.1"/>
</dbReference>
<gene>
    <name evidence="1" type="ORF">F0919_15750</name>
</gene>
<reference evidence="1 2" key="1">
    <citation type="submission" date="2019-09" db="EMBL/GenBank/DDBJ databases">
        <title>Genome sequence and assembly of Taibaiella sp.</title>
        <authorList>
            <person name="Chhetri G."/>
        </authorList>
    </citation>
    <scope>NUCLEOTIDE SEQUENCE [LARGE SCALE GENOMIC DNA]</scope>
    <source>
        <strain evidence="1 2">KVB11</strain>
    </source>
</reference>
<name>A0A5M6CCR5_9BACT</name>
<dbReference type="Proteomes" id="UP000323632">
    <property type="component" value="Unassembled WGS sequence"/>
</dbReference>
<dbReference type="AlphaFoldDB" id="A0A5M6CCR5"/>